<evidence type="ECO:0000313" key="1">
    <source>
        <dbReference type="EMBL" id="MFC7382847.1"/>
    </source>
</evidence>
<comment type="caution">
    <text evidence="1">The sequence shown here is derived from an EMBL/GenBank/DDBJ whole genome shotgun (WGS) entry which is preliminary data.</text>
</comment>
<dbReference type="Proteomes" id="UP001596496">
    <property type="component" value="Unassembled WGS sequence"/>
</dbReference>
<gene>
    <name evidence="1" type="ORF">ACFQSB_11575</name>
</gene>
<proteinExistence type="predicted"/>
<dbReference type="EMBL" id="JBHTCG010000006">
    <property type="protein sequence ID" value="MFC7382847.1"/>
    <property type="molecule type" value="Genomic_DNA"/>
</dbReference>
<keyword evidence="2" id="KW-1185">Reference proteome</keyword>
<dbReference type="RefSeq" id="WP_380826199.1">
    <property type="nucleotide sequence ID" value="NZ_JBHTCG010000006.1"/>
</dbReference>
<name>A0ABW2NZN2_9ACTN</name>
<organism evidence="1 2">
    <name type="scientific">Sphaerisporangium rhizosphaerae</name>
    <dbReference type="NCBI Taxonomy" id="2269375"/>
    <lineage>
        <taxon>Bacteria</taxon>
        <taxon>Bacillati</taxon>
        <taxon>Actinomycetota</taxon>
        <taxon>Actinomycetes</taxon>
        <taxon>Streptosporangiales</taxon>
        <taxon>Streptosporangiaceae</taxon>
        <taxon>Sphaerisporangium</taxon>
    </lineage>
</organism>
<reference evidence="2" key="1">
    <citation type="journal article" date="2019" name="Int. J. Syst. Evol. Microbiol.">
        <title>The Global Catalogue of Microorganisms (GCM) 10K type strain sequencing project: providing services to taxonomists for standard genome sequencing and annotation.</title>
        <authorList>
            <consortium name="The Broad Institute Genomics Platform"/>
            <consortium name="The Broad Institute Genome Sequencing Center for Infectious Disease"/>
            <person name="Wu L."/>
            <person name="Ma J."/>
        </authorList>
    </citation>
    <scope>NUCLEOTIDE SEQUENCE [LARGE SCALE GENOMIC DNA]</scope>
    <source>
        <strain evidence="2">CECT 7649</strain>
    </source>
</reference>
<evidence type="ECO:0000313" key="2">
    <source>
        <dbReference type="Proteomes" id="UP001596496"/>
    </source>
</evidence>
<accession>A0ABW2NZN2</accession>
<protein>
    <submittedName>
        <fullName evidence="1">Uncharacterized protein</fullName>
    </submittedName>
</protein>
<sequence>MPTTEHEQAVATAAVGIITAYYTLPKDEATPATRGLVEDLVAVAVDDTHRGFLLGQLVVSLGEICATGAHLLDSARPELGSQWLKEMGQGVASWR</sequence>